<evidence type="ECO:0000256" key="3">
    <source>
        <dbReference type="ARBA" id="ARBA00022964"/>
    </source>
</evidence>
<dbReference type="PANTHER" id="PTHR10869:SF241">
    <property type="entry name" value="FE2OG DIOXYGENASE DOMAIN-CONTAINING PROTEIN"/>
    <property type="match status" value="1"/>
</dbReference>
<dbReference type="InterPro" id="IPR006620">
    <property type="entry name" value="Pro_4_hyd_alph"/>
</dbReference>
<dbReference type="InterPro" id="IPR044862">
    <property type="entry name" value="Pro_4_hyd_alph_FE2OG_OXY"/>
</dbReference>
<evidence type="ECO:0000259" key="6">
    <source>
        <dbReference type="PROSITE" id="PS51471"/>
    </source>
</evidence>
<keyword evidence="8" id="KW-1185">Reference proteome</keyword>
<evidence type="ECO:0000313" key="7">
    <source>
        <dbReference type="EMBL" id="KAL1882846.1"/>
    </source>
</evidence>
<comment type="caution">
    <text evidence="7">The sequence shown here is derived from an EMBL/GenBank/DDBJ whole genome shotgun (WGS) entry which is preliminary data.</text>
</comment>
<evidence type="ECO:0000256" key="2">
    <source>
        <dbReference type="ARBA" id="ARBA00022723"/>
    </source>
</evidence>
<evidence type="ECO:0000256" key="4">
    <source>
        <dbReference type="ARBA" id="ARBA00023002"/>
    </source>
</evidence>
<dbReference type="Gene3D" id="2.60.120.620">
    <property type="entry name" value="q2cbj1_9rhob like domain"/>
    <property type="match status" value="1"/>
</dbReference>
<protein>
    <recommendedName>
        <fullName evidence="6">Fe2OG dioxygenase domain-containing protein</fullName>
    </recommendedName>
</protein>
<keyword evidence="3" id="KW-0223">Dioxygenase</keyword>
<reference evidence="7 8" key="1">
    <citation type="journal article" date="2024" name="IMA Fungus">
        <title>IMA Genome - F19 : A genome assembly and annotation guide to empower mycologists, including annotated draft genome sequences of Ceratocystis pirilliformis, Diaporthe australafricana, Fusarium ophioides, Paecilomyces lecythidis, and Sporothrix stenoceras.</title>
        <authorList>
            <person name="Aylward J."/>
            <person name="Wilson A.M."/>
            <person name="Visagie C.M."/>
            <person name="Spraker J."/>
            <person name="Barnes I."/>
            <person name="Buitendag C."/>
            <person name="Ceriani C."/>
            <person name="Del Mar Angel L."/>
            <person name="du Plessis D."/>
            <person name="Fuchs T."/>
            <person name="Gasser K."/>
            <person name="Kramer D."/>
            <person name="Li W."/>
            <person name="Munsamy K."/>
            <person name="Piso A."/>
            <person name="Price J.L."/>
            <person name="Sonnekus B."/>
            <person name="Thomas C."/>
            <person name="van der Nest A."/>
            <person name="van Dijk A."/>
            <person name="van Heerden A."/>
            <person name="van Vuuren N."/>
            <person name="Yilmaz N."/>
            <person name="Duong T.A."/>
            <person name="van der Merwe N.A."/>
            <person name="Wingfield M.J."/>
            <person name="Wingfield B.D."/>
        </authorList>
    </citation>
    <scope>NUCLEOTIDE SEQUENCE [LARGE SCALE GENOMIC DNA]</scope>
    <source>
        <strain evidence="7 8">CMW 18300</strain>
    </source>
</reference>
<dbReference type="EMBL" id="JAWRVE010000003">
    <property type="protein sequence ID" value="KAL1882846.1"/>
    <property type="molecule type" value="Genomic_DNA"/>
</dbReference>
<gene>
    <name evidence="7" type="ORF">Daus18300_000484</name>
</gene>
<evidence type="ECO:0000256" key="5">
    <source>
        <dbReference type="ARBA" id="ARBA00023004"/>
    </source>
</evidence>
<keyword evidence="5" id="KW-0408">Iron</keyword>
<feature type="domain" description="Fe2OG dioxygenase" evidence="6">
    <location>
        <begin position="146"/>
        <end position="254"/>
    </location>
</feature>
<accession>A0ABR3Y3G3</accession>
<evidence type="ECO:0000313" key="8">
    <source>
        <dbReference type="Proteomes" id="UP001583177"/>
    </source>
</evidence>
<keyword evidence="4" id="KW-0560">Oxidoreductase</keyword>
<sequence>MATETSTAVESQILSGPAPRSATARLIDFKETNLGLYEDFFAMVIDDLVTPRECAALLSAVQPPAPAADNNKPWPPATVTAHDGSQFVDLMSRDCGRIIHESQALADALLDRILPHLPPAIVSLRNAPNIAGQAAVINKETWEIARLDSALRFLKYEPGQYFSPHCDGQYIGKNGAEKSLLTVHLYLNGGGQGDEEIEGGATRFGIDFDNPKEDKLDVDPKIGSVLIFQQRDMYHEGVEVRKGTKYTLRTDVIYEKVQAG</sequence>
<keyword evidence="2" id="KW-0479">Metal-binding</keyword>
<name>A0ABR3Y3G3_9PEZI</name>
<proteinExistence type="predicted"/>
<dbReference type="Pfam" id="PF13640">
    <property type="entry name" value="2OG-FeII_Oxy_3"/>
    <property type="match status" value="1"/>
</dbReference>
<dbReference type="InterPro" id="IPR045054">
    <property type="entry name" value="P4HA-like"/>
</dbReference>
<dbReference type="PANTHER" id="PTHR10869">
    <property type="entry name" value="PROLYL 4-HYDROXYLASE ALPHA SUBUNIT"/>
    <property type="match status" value="1"/>
</dbReference>
<comment type="cofactor">
    <cofactor evidence="1">
        <name>L-ascorbate</name>
        <dbReference type="ChEBI" id="CHEBI:38290"/>
    </cofactor>
</comment>
<dbReference type="Proteomes" id="UP001583177">
    <property type="component" value="Unassembled WGS sequence"/>
</dbReference>
<evidence type="ECO:0000256" key="1">
    <source>
        <dbReference type="ARBA" id="ARBA00001961"/>
    </source>
</evidence>
<organism evidence="7 8">
    <name type="scientific">Diaporthe australafricana</name>
    <dbReference type="NCBI Taxonomy" id="127596"/>
    <lineage>
        <taxon>Eukaryota</taxon>
        <taxon>Fungi</taxon>
        <taxon>Dikarya</taxon>
        <taxon>Ascomycota</taxon>
        <taxon>Pezizomycotina</taxon>
        <taxon>Sordariomycetes</taxon>
        <taxon>Sordariomycetidae</taxon>
        <taxon>Diaporthales</taxon>
        <taxon>Diaporthaceae</taxon>
        <taxon>Diaporthe</taxon>
    </lineage>
</organism>
<dbReference type="InterPro" id="IPR005123">
    <property type="entry name" value="Oxoglu/Fe-dep_dioxygenase_dom"/>
</dbReference>
<dbReference type="PROSITE" id="PS51471">
    <property type="entry name" value="FE2OG_OXY"/>
    <property type="match status" value="1"/>
</dbReference>
<dbReference type="SMART" id="SM00702">
    <property type="entry name" value="P4Hc"/>
    <property type="match status" value="1"/>
</dbReference>